<dbReference type="InterPro" id="IPR018201">
    <property type="entry name" value="Ketoacyl_synth_AS"/>
</dbReference>
<dbReference type="GO" id="GO:0031177">
    <property type="term" value="F:phosphopantetheine binding"/>
    <property type="evidence" value="ECO:0007669"/>
    <property type="project" value="InterPro"/>
</dbReference>
<dbReference type="GO" id="GO:0005886">
    <property type="term" value="C:plasma membrane"/>
    <property type="evidence" value="ECO:0007669"/>
    <property type="project" value="TreeGrafter"/>
</dbReference>
<dbReference type="InterPro" id="IPR020807">
    <property type="entry name" value="PKS_DH"/>
</dbReference>
<dbReference type="InterPro" id="IPR014030">
    <property type="entry name" value="Ketoacyl_synth_N"/>
</dbReference>
<organism evidence="13">
    <name type="scientific">Candidatus Kentrum sp. FM</name>
    <dbReference type="NCBI Taxonomy" id="2126340"/>
    <lineage>
        <taxon>Bacteria</taxon>
        <taxon>Pseudomonadati</taxon>
        <taxon>Pseudomonadota</taxon>
        <taxon>Gammaproteobacteria</taxon>
        <taxon>Candidatus Kentrum</taxon>
    </lineage>
</organism>
<dbReference type="Gene3D" id="3.40.47.10">
    <property type="match status" value="2"/>
</dbReference>
<dbReference type="PANTHER" id="PTHR43775">
    <property type="entry name" value="FATTY ACID SYNTHASE"/>
    <property type="match status" value="1"/>
</dbReference>
<dbReference type="Pfam" id="PF21089">
    <property type="entry name" value="PKS_DH_N"/>
    <property type="match status" value="1"/>
</dbReference>
<feature type="region of interest" description="Disordered" evidence="9">
    <location>
        <begin position="670"/>
        <end position="711"/>
    </location>
</feature>
<dbReference type="InterPro" id="IPR032821">
    <property type="entry name" value="PKS_assoc"/>
</dbReference>
<dbReference type="InterPro" id="IPR049551">
    <property type="entry name" value="PKS_DH_C"/>
</dbReference>
<dbReference type="InterPro" id="IPR020841">
    <property type="entry name" value="PKS_Beta-ketoAc_synthase_dom"/>
</dbReference>
<dbReference type="SUPFAM" id="SSF47336">
    <property type="entry name" value="ACP-like"/>
    <property type="match status" value="3"/>
</dbReference>
<feature type="region of interest" description="Disordered" evidence="9">
    <location>
        <begin position="1"/>
        <end position="29"/>
    </location>
</feature>
<dbReference type="PROSITE" id="PS52004">
    <property type="entry name" value="KS3_2"/>
    <property type="match status" value="1"/>
</dbReference>
<evidence type="ECO:0000259" key="11">
    <source>
        <dbReference type="PROSITE" id="PS52004"/>
    </source>
</evidence>
<keyword evidence="4" id="KW-0597">Phosphoprotein</keyword>
<dbReference type="Pfam" id="PF08659">
    <property type="entry name" value="KR"/>
    <property type="match status" value="1"/>
</dbReference>
<dbReference type="FunFam" id="3.40.366.10:FF:000002">
    <property type="entry name" value="Probable polyketide synthase 2"/>
    <property type="match status" value="1"/>
</dbReference>
<dbReference type="FunFam" id="3.40.50.720:FF:000209">
    <property type="entry name" value="Polyketide synthase Pks12"/>
    <property type="match status" value="1"/>
</dbReference>
<evidence type="ECO:0000256" key="9">
    <source>
        <dbReference type="SAM" id="MobiDB-lite"/>
    </source>
</evidence>
<dbReference type="InterPro" id="IPR057326">
    <property type="entry name" value="KR_dom"/>
</dbReference>
<comment type="pathway">
    <text evidence="1">Lipid metabolism; fatty acid biosynthesis.</text>
</comment>
<dbReference type="Pfam" id="PF00550">
    <property type="entry name" value="PP-binding"/>
    <property type="match status" value="3"/>
</dbReference>
<dbReference type="InterPro" id="IPR042104">
    <property type="entry name" value="PKS_dehydratase_sf"/>
</dbReference>
<keyword evidence="6" id="KW-0511">Multifunctional enzyme</keyword>
<dbReference type="PROSITE" id="PS50075">
    <property type="entry name" value="CARRIER"/>
    <property type="match status" value="3"/>
</dbReference>
<dbReference type="Pfam" id="PF00698">
    <property type="entry name" value="Acyl_transf_1"/>
    <property type="match status" value="1"/>
</dbReference>
<dbReference type="InterPro" id="IPR009081">
    <property type="entry name" value="PP-bd_ACP"/>
</dbReference>
<sequence>MNQDPSQVLTPSEPPRPGTGPQSAKTADTSLDTIRQRIHDCLVAYLKREGHPDVDRIGYDRPFTSLGIDFPGIATIREALEKELGGELSLDALFQFGTIDKLAIHVGPITDWLAERIGRLANIPRTEVDTRRPFLDYGLRSATAMALLKDLGEWLGRPLPATLTYDHPNIQALAGYLTRAFGDRARVVQSPTSTSTAQKAAPDDAIAIIGMGCRFPKAKNPDEFWELLKNGVDAITEVPPSRWKPVDLTVPWGGFVDEVDQFDPGFFGISAREAETMDPQQRLLLEVGWEALEDAGIAVPSLAGSQTGVFVGIWQHDYHYHLPSEDQNLFFETGTAYSVNPARLAYSWDLRGPCKAIDTACSSSLVALHDACRSLRQGECDLVLAGGVNLILHPGVTQRFFASRMLSPDGRCKTFDAEADGYVRSEGCGILVLKRREDALRDGDRILALIRGSAVNHDGRTNGLVAPNGPAQQAVVRQALANAGVKPREISYIEAHGTGTPLGDPIEFNALKEVLMPGRAPGEICHIGSVKTNIGHLESSAGVAGVIKVVLALAQGEIPPHINLKEFNPHIPIADTFFSVPRKPTPWPNECKLAGVSSFGISGTNAHVVLEEAPSVGWNEREARNSTRKVGIHRKNERKLAGVSSFGISGTNAHVVLEEAPSVGWNEREARNSTRKAGIHHQRAEPANPNKDDSGDEFVGVRSPPQPTTSIERPFHLLTLSAKSDAALGELADSYAGYLKDHAQIPLADICFTANTGRSHFDHRLALVAGSSSDAEEKLRAADYLSGEAARERPKVAFLFTGQGSQYVGMGRQLYETQPLFREIIDRCDQILRPLEVPLLDLLYSETAGSAARRSGMTNADADDSTDNLNQTVYTQPALFALEYALAMLWQSWGVQPDAVMGHSVGETVAACIAGVFSLEDGLKLIAARGRLMQTLCEPGDMLALPVGERDALELIAPLNDKSPGELSIAAINGPASVVVSGESEAMAALSATLAEKGIKAKPLSVSHAFHSAMMEPMLAEFEKVASSITYAAPKIPLCSNVTGEMATDEITSPAYWVRHVREPVRFAAGVAALHGQGIEAFLEIGPRPALLGMAGQCLPGDVAGGAQAIFIPSLREGHEDWRQLLGSLGQWYVHGGSVDWAALDRTPDNEPPRRKVQLPTYPFQRQRYWIDKARLTRRTGHTRSGHPLLGQKLDWADTDNKIRFESEIDLLSIPWLADHRVFDAAVFPATGFLEMALAAVSGVSDKPLPVSIKGVALEQALILPEEDVTKIQLVLSPQDSGYRFEIFSRNEESGWTPHAAGELVARQPEEERPEMVDPAQLRSQCPTEIPVADHYQSCRERGLDYGPGFQAVKQLFLGEGMVLGRIELPGPSVGGPDGEMDAGTGDNYRSRPVLLDAAFQVLFTLFPEESRTQTHVPVALERLHLERRPESSLWATATLRADDDGITSRTGDLRLFTEQGAPVAEIDGLTLQAVTPAALLGTSESLQAWLHEVQWKVQPIEQSAPETLAISEANGDWLILADHSGTGAALAGILRENGQECVLVFEGERYERLDERRFALSPLDADGFRELLVSMGRPHGVVHCWSLDSIGLDVDPDVANERGCGSTLHLLQAMIRAEFPEPPGLWLVTRGAMSVQSEENPNPLQAPLWGMGKVIALEHPEFGCTRVDLDPRAGEDSHIHALLDEIHSGTEEDQVAFRDNGRYGARLTRYTQGQARNDRLDVPEGEPYRLQIAKRGTLDNLKLAPVTRHPPVAGEVEIRVRTSGLNFLDVVNALDLLPNHLDFLGCECAGEIVAIGEGVEDFRTGDSVIAIAQGSFGQYVTTNAALVAHKPERLGFEEAATLPVVFLTAYYCLHHLANISAGVRVLIHAAAGGVGIAAVQLAKLAGAQIFATASPPKWAFLESLGVQHIMNSRTTDFADRIMEITQGQGVDIVINSLTSEDFIPKSLSVLRNGGHFVEIAKVNIWQPSEVTGFRPDISYSIFDLVRVWQEEPATIQVMLGELMRLFNAELLMPLRHRAFLIAEAIGAFRYMQQARHIGKIVLTLPVDTADMEPSAPVRSDGSYLITGGLRGLGLEVAHWMVEQGAKHIVLTGRSAPDETSNERLEALRKAGAEIVVAQSDVSDFEQSARVLADMDQSLPPLRGVIHSAGVLEDGVLSSLDWERFRQPLTPKVRGAWNLHTLTWDKPLDFFVLFSSTAALLGSTAQSNHAAANAFLDALAHYRRARGQTAMSIDWGPWSEIGIAAERGADKRLQTKGLGSIGPEQGLRILGQLLSRLPTQVGVAPITSLEQWGNLPFFSQLKSHKQTKTPIRAGETGSTRNLIEQWEALDSVEEKRNHLVAHIRSEINRVLGFNPSQSFDFKKGFYDLGMDSLMVVEFRNRLQTDLERALPSTLLFKYPTPSQLVDHLASDILVLAPSEKIAITADTDQAKDEPAQLQSELDDLSDDQLEALLDSKYGFDTEEFS</sequence>
<dbReference type="CDD" id="cd00833">
    <property type="entry name" value="PKS"/>
    <property type="match status" value="1"/>
</dbReference>
<dbReference type="GO" id="GO:0016491">
    <property type="term" value="F:oxidoreductase activity"/>
    <property type="evidence" value="ECO:0007669"/>
    <property type="project" value="InterPro"/>
</dbReference>
<feature type="domain" description="PKS/mFAS DH" evidence="12">
    <location>
        <begin position="1187"/>
        <end position="1481"/>
    </location>
</feature>
<feature type="domain" description="Carrier" evidence="10">
    <location>
        <begin position="32"/>
        <end position="110"/>
    </location>
</feature>
<dbReference type="Pfam" id="PF14765">
    <property type="entry name" value="PS-DH"/>
    <property type="match status" value="1"/>
</dbReference>
<dbReference type="CDD" id="cd05195">
    <property type="entry name" value="enoyl_red"/>
    <property type="match status" value="1"/>
</dbReference>
<dbReference type="SMART" id="SM01294">
    <property type="entry name" value="PKS_PP_betabranch"/>
    <property type="match status" value="1"/>
</dbReference>
<evidence type="ECO:0000256" key="4">
    <source>
        <dbReference type="ARBA" id="ARBA00022553"/>
    </source>
</evidence>
<evidence type="ECO:0000256" key="1">
    <source>
        <dbReference type="ARBA" id="ARBA00005194"/>
    </source>
</evidence>
<dbReference type="Gene3D" id="1.10.1200.10">
    <property type="entry name" value="ACP-like"/>
    <property type="match status" value="3"/>
</dbReference>
<evidence type="ECO:0000256" key="8">
    <source>
        <dbReference type="PROSITE-ProRule" id="PRU01363"/>
    </source>
</evidence>
<evidence type="ECO:0000259" key="12">
    <source>
        <dbReference type="PROSITE" id="PS52019"/>
    </source>
</evidence>
<dbReference type="InterPro" id="IPR001227">
    <property type="entry name" value="Ac_transferase_dom_sf"/>
</dbReference>
<feature type="active site" description="Proton acceptor; for dehydratase activity" evidence="8">
    <location>
        <position position="1220"/>
    </location>
</feature>
<dbReference type="InterPro" id="IPR013154">
    <property type="entry name" value="ADH-like_N"/>
</dbReference>
<dbReference type="SMART" id="SM00825">
    <property type="entry name" value="PKS_KS"/>
    <property type="match status" value="1"/>
</dbReference>
<feature type="region of interest" description="C-terminal hotdog fold" evidence="8">
    <location>
        <begin position="1327"/>
        <end position="1481"/>
    </location>
</feature>
<dbReference type="SUPFAM" id="SSF52151">
    <property type="entry name" value="FabD/lysophospholipase-like"/>
    <property type="match status" value="1"/>
</dbReference>
<dbReference type="SMART" id="SM00823">
    <property type="entry name" value="PKS_PP"/>
    <property type="match status" value="2"/>
</dbReference>
<dbReference type="SMART" id="SM00827">
    <property type="entry name" value="PKS_AT"/>
    <property type="match status" value="1"/>
</dbReference>
<dbReference type="InterPro" id="IPR016039">
    <property type="entry name" value="Thiolase-like"/>
</dbReference>
<accession>A0A450S8J5</accession>
<dbReference type="InterPro" id="IPR049900">
    <property type="entry name" value="PKS_mFAS_DH"/>
</dbReference>
<feature type="compositionally biased region" description="Polar residues" evidence="9">
    <location>
        <begin position="20"/>
        <end position="29"/>
    </location>
</feature>
<dbReference type="Pfam" id="PF08240">
    <property type="entry name" value="ADH_N"/>
    <property type="match status" value="1"/>
</dbReference>
<dbReference type="InterPro" id="IPR011032">
    <property type="entry name" value="GroES-like_sf"/>
</dbReference>
<dbReference type="Gene3D" id="3.30.70.3290">
    <property type="match status" value="1"/>
</dbReference>
<dbReference type="GO" id="GO:0071770">
    <property type="term" value="P:DIM/DIP cell wall layer assembly"/>
    <property type="evidence" value="ECO:0007669"/>
    <property type="project" value="TreeGrafter"/>
</dbReference>
<feature type="domain" description="Carrier" evidence="10">
    <location>
        <begin position="104"/>
        <end position="181"/>
    </location>
</feature>
<dbReference type="SMART" id="SM00829">
    <property type="entry name" value="PKS_ER"/>
    <property type="match status" value="1"/>
</dbReference>
<dbReference type="GO" id="GO:0004315">
    <property type="term" value="F:3-oxoacyl-[acyl-carrier-protein] synthase activity"/>
    <property type="evidence" value="ECO:0007669"/>
    <property type="project" value="InterPro"/>
</dbReference>
<dbReference type="Gene3D" id="3.90.180.10">
    <property type="entry name" value="Medium-chain alcohol dehydrogenases, catalytic domain"/>
    <property type="match status" value="1"/>
</dbReference>
<dbReference type="InterPro" id="IPR016036">
    <property type="entry name" value="Malonyl_transacylase_ACP-bd"/>
</dbReference>
<dbReference type="InterPro" id="IPR013968">
    <property type="entry name" value="PKS_KR"/>
</dbReference>
<dbReference type="GO" id="GO:0006633">
    <property type="term" value="P:fatty acid biosynthetic process"/>
    <property type="evidence" value="ECO:0007669"/>
    <property type="project" value="UniProtKB-UniPathway"/>
</dbReference>
<dbReference type="InterPro" id="IPR050091">
    <property type="entry name" value="PKS_NRPS_Biosynth_Enz"/>
</dbReference>
<feature type="compositionally biased region" description="Polar residues" evidence="9">
    <location>
        <begin position="1"/>
        <end position="10"/>
    </location>
</feature>
<dbReference type="InterPro" id="IPR049490">
    <property type="entry name" value="C883_1060-like_KR_N"/>
</dbReference>
<comment type="similarity">
    <text evidence="2">Belongs to the short-chain dehydrogenases/reductases (SDR) family.</text>
</comment>
<dbReference type="SUPFAM" id="SSF53901">
    <property type="entry name" value="Thiolase-like"/>
    <property type="match status" value="1"/>
</dbReference>
<name>A0A450S8J5_9GAMM</name>
<dbReference type="FunFam" id="3.40.47.10:FF:000019">
    <property type="entry name" value="Polyketide synthase type I"/>
    <property type="match status" value="1"/>
</dbReference>
<dbReference type="PRINTS" id="PR01483">
    <property type="entry name" value="FASYNTHASE"/>
</dbReference>
<feature type="active site" description="Proton donor; for dehydratase activity" evidence="8">
    <location>
        <position position="1397"/>
    </location>
</feature>
<evidence type="ECO:0000313" key="13">
    <source>
        <dbReference type="EMBL" id="VFJ48280.1"/>
    </source>
</evidence>
<dbReference type="InterPro" id="IPR049552">
    <property type="entry name" value="PKS_DH_N"/>
</dbReference>
<comment type="function">
    <text evidence="7">Involved in production of the polyketide antibiotic thailandamide.</text>
</comment>
<evidence type="ECO:0000256" key="5">
    <source>
        <dbReference type="ARBA" id="ARBA00022679"/>
    </source>
</evidence>
<dbReference type="Pfam" id="PF16197">
    <property type="entry name" value="KAsynt_C_assoc"/>
    <property type="match status" value="1"/>
</dbReference>
<dbReference type="InterPro" id="IPR016035">
    <property type="entry name" value="Acyl_Trfase/lysoPLipase"/>
</dbReference>
<dbReference type="Gene3D" id="3.40.50.720">
    <property type="entry name" value="NAD(P)-binding Rossmann-like Domain"/>
    <property type="match status" value="3"/>
</dbReference>
<dbReference type="GO" id="GO:0004312">
    <property type="term" value="F:fatty acid synthase activity"/>
    <property type="evidence" value="ECO:0007669"/>
    <property type="project" value="InterPro"/>
</dbReference>
<reference evidence="13" key="1">
    <citation type="submission" date="2019-02" db="EMBL/GenBank/DDBJ databases">
        <authorList>
            <person name="Gruber-Vodicka R. H."/>
            <person name="Seah K. B. B."/>
        </authorList>
    </citation>
    <scope>NUCLEOTIDE SEQUENCE</scope>
    <source>
        <strain evidence="13">BECK_BZ163</strain>
    </source>
</reference>
<dbReference type="Pfam" id="PF21394">
    <property type="entry name" value="Beta-ketacyl_N"/>
    <property type="match status" value="1"/>
</dbReference>
<dbReference type="Pfam" id="PF22621">
    <property type="entry name" value="CurL-like_PKS_C"/>
    <property type="match status" value="1"/>
</dbReference>
<keyword evidence="5" id="KW-0808">Transferase</keyword>
<evidence type="ECO:0000256" key="3">
    <source>
        <dbReference type="ARBA" id="ARBA00022450"/>
    </source>
</evidence>
<feature type="domain" description="Ketosynthase family 3 (KS3)" evidence="11">
    <location>
        <begin position="203"/>
        <end position="612"/>
    </location>
</feature>
<evidence type="ECO:0000259" key="10">
    <source>
        <dbReference type="PROSITE" id="PS50075"/>
    </source>
</evidence>
<dbReference type="InterPro" id="IPR014031">
    <property type="entry name" value="Ketoacyl_synth_C"/>
</dbReference>
<gene>
    <name evidence="13" type="ORF">BECKFM1743A_GA0114220_100573</name>
</gene>
<keyword evidence="3" id="KW-0596">Phosphopantetheine</keyword>
<dbReference type="SMART" id="SM00822">
    <property type="entry name" value="PKS_KR"/>
    <property type="match status" value="1"/>
</dbReference>
<dbReference type="InterPro" id="IPR014043">
    <property type="entry name" value="Acyl_transferase_dom"/>
</dbReference>
<dbReference type="PANTHER" id="PTHR43775:SF37">
    <property type="entry name" value="SI:DKEY-61P9.11"/>
    <property type="match status" value="1"/>
</dbReference>
<dbReference type="Pfam" id="PF13602">
    <property type="entry name" value="ADH_zinc_N_2"/>
    <property type="match status" value="1"/>
</dbReference>
<proteinExistence type="inferred from homology"/>
<dbReference type="InterPro" id="IPR036291">
    <property type="entry name" value="NAD(P)-bd_dom_sf"/>
</dbReference>
<dbReference type="InterPro" id="IPR003965">
    <property type="entry name" value="Fatty_acid_synthase"/>
</dbReference>
<dbReference type="PROSITE" id="PS52019">
    <property type="entry name" value="PKS_MFAS_DH"/>
    <property type="match status" value="1"/>
</dbReference>
<dbReference type="CDD" id="cd08955">
    <property type="entry name" value="KR_2_FAS_SDR_x"/>
    <property type="match status" value="1"/>
</dbReference>
<protein>
    <submittedName>
        <fullName evidence="13">Myxalamid-type polyketide synthase MxaB</fullName>
    </submittedName>
</protein>
<dbReference type="UniPathway" id="UPA00094"/>
<dbReference type="Pfam" id="PF02801">
    <property type="entry name" value="Ketoacyl-synt_C"/>
    <property type="match status" value="1"/>
</dbReference>
<dbReference type="EMBL" id="CAADEZ010000057">
    <property type="protein sequence ID" value="VFJ48280.1"/>
    <property type="molecule type" value="Genomic_DNA"/>
</dbReference>
<dbReference type="Gene3D" id="3.10.129.110">
    <property type="entry name" value="Polyketide synthase dehydratase"/>
    <property type="match status" value="1"/>
</dbReference>
<feature type="domain" description="Carrier" evidence="10">
    <location>
        <begin position="2334"/>
        <end position="2412"/>
    </location>
</feature>
<dbReference type="SUPFAM" id="SSF50129">
    <property type="entry name" value="GroES-like"/>
    <property type="match status" value="1"/>
</dbReference>
<dbReference type="SMART" id="SM00826">
    <property type="entry name" value="PKS_DH"/>
    <property type="match status" value="1"/>
</dbReference>
<dbReference type="Gene3D" id="3.40.366.10">
    <property type="entry name" value="Malonyl-Coenzyme A Acyl Carrier Protein, domain 2"/>
    <property type="match status" value="1"/>
</dbReference>
<dbReference type="GO" id="GO:0005835">
    <property type="term" value="C:fatty acid synthase complex"/>
    <property type="evidence" value="ECO:0007669"/>
    <property type="project" value="InterPro"/>
</dbReference>
<dbReference type="InterPro" id="IPR020843">
    <property type="entry name" value="ER"/>
</dbReference>
<dbReference type="Pfam" id="PF00109">
    <property type="entry name" value="ketoacyl-synt"/>
    <property type="match status" value="1"/>
</dbReference>
<dbReference type="PROSITE" id="PS00606">
    <property type="entry name" value="KS3_1"/>
    <property type="match status" value="1"/>
</dbReference>
<dbReference type="InterPro" id="IPR036736">
    <property type="entry name" value="ACP-like_sf"/>
</dbReference>
<dbReference type="SUPFAM" id="SSF55048">
    <property type="entry name" value="Probable ACP-binding domain of malonyl-CoA ACP transacylase"/>
    <property type="match status" value="1"/>
</dbReference>
<dbReference type="GO" id="GO:0005737">
    <property type="term" value="C:cytoplasm"/>
    <property type="evidence" value="ECO:0007669"/>
    <property type="project" value="TreeGrafter"/>
</dbReference>
<feature type="region of interest" description="N-terminal hotdog fold" evidence="8">
    <location>
        <begin position="1187"/>
        <end position="1311"/>
    </location>
</feature>
<evidence type="ECO:0000256" key="2">
    <source>
        <dbReference type="ARBA" id="ARBA00006484"/>
    </source>
</evidence>
<evidence type="ECO:0000256" key="7">
    <source>
        <dbReference type="ARBA" id="ARBA00054155"/>
    </source>
</evidence>
<dbReference type="SUPFAM" id="SSF51735">
    <property type="entry name" value="NAD(P)-binding Rossmann-fold domains"/>
    <property type="match status" value="3"/>
</dbReference>
<evidence type="ECO:0000256" key="6">
    <source>
        <dbReference type="ARBA" id="ARBA00023268"/>
    </source>
</evidence>
<dbReference type="InterPro" id="IPR020806">
    <property type="entry name" value="PKS_PP-bd"/>
</dbReference>